<proteinExistence type="predicted"/>
<organism evidence="1 2">
    <name type="scientific">Kitasatospora terrestris</name>
    <dbReference type="NCBI Taxonomy" id="258051"/>
    <lineage>
        <taxon>Bacteria</taxon>
        <taxon>Bacillati</taxon>
        <taxon>Actinomycetota</taxon>
        <taxon>Actinomycetes</taxon>
        <taxon>Kitasatosporales</taxon>
        <taxon>Streptomycetaceae</taxon>
        <taxon>Kitasatospora</taxon>
    </lineage>
</organism>
<reference evidence="2" key="1">
    <citation type="journal article" date="2019" name="Int. J. Syst. Evol. Microbiol.">
        <title>The Global Catalogue of Microorganisms (GCM) 10K type strain sequencing project: providing services to taxonomists for standard genome sequencing and annotation.</title>
        <authorList>
            <consortium name="The Broad Institute Genomics Platform"/>
            <consortium name="The Broad Institute Genome Sequencing Center for Infectious Disease"/>
            <person name="Wu L."/>
            <person name="Ma J."/>
        </authorList>
    </citation>
    <scope>NUCLEOTIDE SEQUENCE [LARGE SCALE GENOMIC DNA]</scope>
    <source>
        <strain evidence="2">JCM 13006</strain>
    </source>
</reference>
<name>A0ABP9D8M3_9ACTN</name>
<dbReference type="EMBL" id="BAABIS010000001">
    <property type="protein sequence ID" value="GAA4833140.1"/>
    <property type="molecule type" value="Genomic_DNA"/>
</dbReference>
<sequence>MGAVEIAVTGGEPTAAITACADACADACAEPGPAAGSSVVALIKPTEAAPATV</sequence>
<protein>
    <submittedName>
        <fullName evidence="1">Uncharacterized protein</fullName>
    </submittedName>
</protein>
<keyword evidence="2" id="KW-1185">Reference proteome</keyword>
<dbReference type="Proteomes" id="UP001501752">
    <property type="component" value="Unassembled WGS sequence"/>
</dbReference>
<comment type="caution">
    <text evidence="1">The sequence shown here is derived from an EMBL/GenBank/DDBJ whole genome shotgun (WGS) entry which is preliminary data.</text>
</comment>
<evidence type="ECO:0000313" key="1">
    <source>
        <dbReference type="EMBL" id="GAA4833140.1"/>
    </source>
</evidence>
<evidence type="ECO:0000313" key="2">
    <source>
        <dbReference type="Proteomes" id="UP001501752"/>
    </source>
</evidence>
<gene>
    <name evidence="1" type="ORF">GCM10023235_04520</name>
</gene>
<accession>A0ABP9D8M3</accession>